<reference evidence="1 2" key="1">
    <citation type="submission" date="2024-01" db="EMBL/GenBank/DDBJ databases">
        <title>The genomes of 5 underutilized Papilionoideae crops provide insights into root nodulation and disease resistanc.</title>
        <authorList>
            <person name="Jiang F."/>
        </authorList>
    </citation>
    <scope>NUCLEOTIDE SEQUENCE [LARGE SCALE GENOMIC DNA]</scope>
    <source>
        <strain evidence="1">LVBAO_FW01</strain>
        <tissue evidence="1">Leaves</tissue>
    </source>
</reference>
<keyword evidence="2" id="KW-1185">Reference proteome</keyword>
<dbReference type="Proteomes" id="UP001367508">
    <property type="component" value="Unassembled WGS sequence"/>
</dbReference>
<dbReference type="AlphaFoldDB" id="A0AAN9LQ63"/>
<name>A0AAN9LQ63_CANGL</name>
<proteinExistence type="predicted"/>
<dbReference type="EMBL" id="JAYMYQ010000004">
    <property type="protein sequence ID" value="KAK7340245.1"/>
    <property type="molecule type" value="Genomic_DNA"/>
</dbReference>
<sequence>MILSVVWHLGQKSTLFVEEGKSSVIERVLFGGLMTNAVRSYHTHMGLQLQVCGCPTSGIGQWQASSQWGFSCAI</sequence>
<evidence type="ECO:0000313" key="2">
    <source>
        <dbReference type="Proteomes" id="UP001367508"/>
    </source>
</evidence>
<comment type="caution">
    <text evidence="1">The sequence shown here is derived from an EMBL/GenBank/DDBJ whole genome shotgun (WGS) entry which is preliminary data.</text>
</comment>
<organism evidence="1 2">
    <name type="scientific">Canavalia gladiata</name>
    <name type="common">Sword bean</name>
    <name type="synonym">Dolichos gladiatus</name>
    <dbReference type="NCBI Taxonomy" id="3824"/>
    <lineage>
        <taxon>Eukaryota</taxon>
        <taxon>Viridiplantae</taxon>
        <taxon>Streptophyta</taxon>
        <taxon>Embryophyta</taxon>
        <taxon>Tracheophyta</taxon>
        <taxon>Spermatophyta</taxon>
        <taxon>Magnoliopsida</taxon>
        <taxon>eudicotyledons</taxon>
        <taxon>Gunneridae</taxon>
        <taxon>Pentapetalae</taxon>
        <taxon>rosids</taxon>
        <taxon>fabids</taxon>
        <taxon>Fabales</taxon>
        <taxon>Fabaceae</taxon>
        <taxon>Papilionoideae</taxon>
        <taxon>50 kb inversion clade</taxon>
        <taxon>NPAAA clade</taxon>
        <taxon>indigoferoid/millettioid clade</taxon>
        <taxon>Phaseoleae</taxon>
        <taxon>Canavalia</taxon>
    </lineage>
</organism>
<gene>
    <name evidence="1" type="ORF">VNO77_20944</name>
</gene>
<protein>
    <submittedName>
        <fullName evidence="1">Uncharacterized protein</fullName>
    </submittedName>
</protein>
<accession>A0AAN9LQ63</accession>
<evidence type="ECO:0000313" key="1">
    <source>
        <dbReference type="EMBL" id="KAK7340245.1"/>
    </source>
</evidence>